<dbReference type="HOGENOM" id="CLU_2241547_0_0_1"/>
<accession>D7U5P7</accession>
<evidence type="ECO:0000313" key="1">
    <source>
        <dbReference type="EMBL" id="CBI38066.3"/>
    </source>
</evidence>
<dbReference type="PaxDb" id="29760-VIT_15s0045g00470.t01"/>
<organism evidence="1 2">
    <name type="scientific">Vitis vinifera</name>
    <name type="common">Grape</name>
    <dbReference type="NCBI Taxonomy" id="29760"/>
    <lineage>
        <taxon>Eukaryota</taxon>
        <taxon>Viridiplantae</taxon>
        <taxon>Streptophyta</taxon>
        <taxon>Embryophyta</taxon>
        <taxon>Tracheophyta</taxon>
        <taxon>Spermatophyta</taxon>
        <taxon>Magnoliopsida</taxon>
        <taxon>eudicotyledons</taxon>
        <taxon>Gunneridae</taxon>
        <taxon>Pentapetalae</taxon>
        <taxon>rosids</taxon>
        <taxon>Vitales</taxon>
        <taxon>Vitaceae</taxon>
        <taxon>Viteae</taxon>
        <taxon>Vitis</taxon>
    </lineage>
</organism>
<reference evidence="2" key="1">
    <citation type="journal article" date="2007" name="Nature">
        <title>The grapevine genome sequence suggests ancestral hexaploidization in major angiosperm phyla.</title>
        <authorList>
            <consortium name="The French-Italian Public Consortium for Grapevine Genome Characterization."/>
            <person name="Jaillon O."/>
            <person name="Aury J.-M."/>
            <person name="Noel B."/>
            <person name="Policriti A."/>
            <person name="Clepet C."/>
            <person name="Casagrande A."/>
            <person name="Choisne N."/>
            <person name="Aubourg S."/>
            <person name="Vitulo N."/>
            <person name="Jubin C."/>
            <person name="Vezzi A."/>
            <person name="Legeai F."/>
            <person name="Hugueney P."/>
            <person name="Dasilva C."/>
            <person name="Horner D."/>
            <person name="Mica E."/>
            <person name="Jublot D."/>
            <person name="Poulain J."/>
            <person name="Bruyere C."/>
            <person name="Billault A."/>
            <person name="Segurens B."/>
            <person name="Gouyvenoux M."/>
            <person name="Ugarte E."/>
            <person name="Cattonaro F."/>
            <person name="Anthouard V."/>
            <person name="Vico V."/>
            <person name="Del Fabbro C."/>
            <person name="Alaux M."/>
            <person name="Di Gaspero G."/>
            <person name="Dumas V."/>
            <person name="Felice N."/>
            <person name="Paillard S."/>
            <person name="Juman I."/>
            <person name="Moroldo M."/>
            <person name="Scalabrin S."/>
            <person name="Canaguier A."/>
            <person name="Le Clainche I."/>
            <person name="Malacrida G."/>
            <person name="Durand E."/>
            <person name="Pesole G."/>
            <person name="Laucou V."/>
            <person name="Chatelet P."/>
            <person name="Merdinoglu D."/>
            <person name="Delledonne M."/>
            <person name="Pezzotti M."/>
            <person name="Lecharny A."/>
            <person name="Scarpelli C."/>
            <person name="Artiguenave F."/>
            <person name="Pe M.E."/>
            <person name="Valle G."/>
            <person name="Morgante M."/>
            <person name="Caboche M."/>
            <person name="Adam-Blondon A.-F."/>
            <person name="Weissenbach J."/>
            <person name="Quetier F."/>
            <person name="Wincker P."/>
        </authorList>
    </citation>
    <scope>NUCLEOTIDE SEQUENCE [LARGE SCALE GENOMIC DNA]</scope>
    <source>
        <strain evidence="2">cv. Pinot noir / PN40024</strain>
    </source>
</reference>
<keyword evidence="2" id="KW-1185">Reference proteome</keyword>
<protein>
    <submittedName>
        <fullName evidence="1">Uncharacterized protein</fullName>
    </submittedName>
</protein>
<proteinExistence type="predicted"/>
<dbReference type="AlphaFoldDB" id="D7U5P7"/>
<evidence type="ECO:0000313" key="2">
    <source>
        <dbReference type="Proteomes" id="UP000009183"/>
    </source>
</evidence>
<gene>
    <name evidence="1" type="ordered locus">VIT_15s0045g00470</name>
</gene>
<sequence length="105" mass="12109">MKIIMTFRQVVLQQLWNFELLLFRPGAIRNMEELQDPRKVPASFSLSSSDESVIFVLAEVIYISALQRIRMFSRGVTSYLSVNIRERKLQGKRKDKGIGEEVGGF</sequence>
<dbReference type="STRING" id="29760.D7U5P7"/>
<dbReference type="PANTHER" id="PTHR35694:SF1">
    <property type="entry name" value="DENEDDYLASE"/>
    <property type="match status" value="1"/>
</dbReference>
<dbReference type="EMBL" id="FN596510">
    <property type="protein sequence ID" value="CBI38066.3"/>
    <property type="molecule type" value="Genomic_DNA"/>
</dbReference>
<dbReference type="PANTHER" id="PTHR35694">
    <property type="entry name" value="DENEDDYLASE"/>
    <property type="match status" value="1"/>
</dbReference>
<name>D7U5P7_VITVI</name>
<dbReference type="Proteomes" id="UP000009183">
    <property type="component" value="Chromosome 15"/>
</dbReference>
<dbReference type="InParanoid" id="D7U5P7"/>